<organism evidence="2">
    <name type="scientific">Oryza nivara</name>
    <name type="common">Indian wild rice</name>
    <name type="synonym">Oryza sativa f. spontanea</name>
    <dbReference type="NCBI Taxonomy" id="4536"/>
    <lineage>
        <taxon>Eukaryota</taxon>
        <taxon>Viridiplantae</taxon>
        <taxon>Streptophyta</taxon>
        <taxon>Embryophyta</taxon>
        <taxon>Tracheophyta</taxon>
        <taxon>Spermatophyta</taxon>
        <taxon>Magnoliopsida</taxon>
        <taxon>Liliopsida</taxon>
        <taxon>Poales</taxon>
        <taxon>Poaceae</taxon>
        <taxon>BOP clade</taxon>
        <taxon>Oryzoideae</taxon>
        <taxon>Oryzeae</taxon>
        <taxon>Oryzinae</taxon>
        <taxon>Oryza</taxon>
    </lineage>
</organism>
<dbReference type="HOGENOM" id="CLU_1285085_0_0_1"/>
<dbReference type="Proteomes" id="UP000006591">
    <property type="component" value="Chromosome 4"/>
</dbReference>
<evidence type="ECO:0000256" key="1">
    <source>
        <dbReference type="SAM" id="MobiDB-lite"/>
    </source>
</evidence>
<keyword evidence="3" id="KW-1185">Reference proteome</keyword>
<accession>A0A0E0H2J9</accession>
<sequence>MADYRHLDRSSACSHVSWIEPRQYLSLLPYFMYCVMLKHMPPLRSSYLVEFVGSVPKLKPTGRSRRERRSGGAAMREKGQRGGGGSDAGEGVTWRRWRWPRRGAEEEAGPPAGACGCGSVVTAGCRASARLRRPGAARTSGSAQEEEPDDEVAATMMSGQVGSNMNLDGELRKIKDQFATWKKDYKFRLKQTKVNLQKVGEEKCRKRWRGKKSSK</sequence>
<reference evidence="2" key="1">
    <citation type="submission" date="2015-04" db="UniProtKB">
        <authorList>
            <consortium name="EnsemblPlants"/>
        </authorList>
    </citation>
    <scope>IDENTIFICATION</scope>
    <source>
        <strain evidence="2">SL10</strain>
    </source>
</reference>
<dbReference type="EnsemblPlants" id="ONIVA04G15330.1">
    <property type="protein sequence ID" value="ONIVA04G15330.1"/>
    <property type="gene ID" value="ONIVA04G15330"/>
</dbReference>
<dbReference type="OMA" id="WIEPRQY"/>
<evidence type="ECO:0000313" key="3">
    <source>
        <dbReference type="Proteomes" id="UP000006591"/>
    </source>
</evidence>
<dbReference type="AlphaFoldDB" id="A0A0E0H2J9"/>
<protein>
    <submittedName>
        <fullName evidence="2">Uncharacterized protein</fullName>
    </submittedName>
</protein>
<feature type="region of interest" description="Disordered" evidence="1">
    <location>
        <begin position="58"/>
        <end position="92"/>
    </location>
</feature>
<name>A0A0E0H2J9_ORYNI</name>
<dbReference type="STRING" id="4536.A0A0E0H2J9"/>
<proteinExistence type="predicted"/>
<reference evidence="2" key="2">
    <citation type="submission" date="2018-04" db="EMBL/GenBank/DDBJ databases">
        <title>OnivRS2 (Oryza nivara Reference Sequence Version 2).</title>
        <authorList>
            <person name="Zhang J."/>
            <person name="Kudrna D."/>
            <person name="Lee S."/>
            <person name="Talag J."/>
            <person name="Rajasekar S."/>
            <person name="Welchert J."/>
            <person name="Hsing Y.-I."/>
            <person name="Wing R.A."/>
        </authorList>
    </citation>
    <scope>NUCLEOTIDE SEQUENCE [LARGE SCALE GENOMIC DNA]</scope>
    <source>
        <strain evidence="2">SL10</strain>
    </source>
</reference>
<dbReference type="Gramene" id="ONIVA04G15330.1">
    <property type="protein sequence ID" value="ONIVA04G15330.1"/>
    <property type="gene ID" value="ONIVA04G15330"/>
</dbReference>
<evidence type="ECO:0000313" key="2">
    <source>
        <dbReference type="EnsemblPlants" id="ONIVA04G15330.1"/>
    </source>
</evidence>